<keyword evidence="2" id="KW-0732">Signal</keyword>
<name>A0A1M6LZJ4_9FLAO</name>
<organism evidence="3 4">
    <name type="scientific">Pseudozobellia thermophila</name>
    <dbReference type="NCBI Taxonomy" id="192903"/>
    <lineage>
        <taxon>Bacteria</taxon>
        <taxon>Pseudomonadati</taxon>
        <taxon>Bacteroidota</taxon>
        <taxon>Flavobacteriia</taxon>
        <taxon>Flavobacteriales</taxon>
        <taxon>Flavobacteriaceae</taxon>
        <taxon>Pseudozobellia</taxon>
    </lineage>
</organism>
<evidence type="ECO:0000256" key="2">
    <source>
        <dbReference type="SAM" id="SignalP"/>
    </source>
</evidence>
<dbReference type="STRING" id="192903.SAMN04488513_108109"/>
<accession>A0A1M6LZJ4</accession>
<feature type="chain" id="PRO_5012590382" evidence="2">
    <location>
        <begin position="20"/>
        <end position="209"/>
    </location>
</feature>
<dbReference type="OrthoDB" id="1177179at2"/>
<evidence type="ECO:0000313" key="3">
    <source>
        <dbReference type="EMBL" id="SHJ76520.1"/>
    </source>
</evidence>
<dbReference type="Proteomes" id="UP000184543">
    <property type="component" value="Unassembled WGS sequence"/>
</dbReference>
<sequence length="209" mass="23439">MKRIVFVLLMCVFCPFANAHNPQIATMTLAQDPQGHYTLHISSAFDGFRNRLIGNYPEIDVDGLTSNEFQKLLVQYLRENISIRGNYDYTAVLGEGAIRLGHQTDIKFKLTGLPEEPTRLQVKLKGLDEASNHHTIFKITGGANGSKNFVLKKANGFEVSIKNTNGTFEQVDNDSDLLWPMASLAVLVLFTLISISRMFTKYKTTLRPV</sequence>
<dbReference type="AlphaFoldDB" id="A0A1M6LZJ4"/>
<keyword evidence="4" id="KW-1185">Reference proteome</keyword>
<gene>
    <name evidence="3" type="ORF">SAMN04488513_108109</name>
</gene>
<keyword evidence="1" id="KW-0472">Membrane</keyword>
<protein>
    <submittedName>
        <fullName evidence="3">Uncharacterized protein</fullName>
    </submittedName>
</protein>
<proteinExistence type="predicted"/>
<dbReference type="EMBL" id="FQYU01000008">
    <property type="protein sequence ID" value="SHJ76520.1"/>
    <property type="molecule type" value="Genomic_DNA"/>
</dbReference>
<dbReference type="RefSeq" id="WP_072995034.1">
    <property type="nucleotide sequence ID" value="NZ_FQYU01000008.1"/>
</dbReference>
<evidence type="ECO:0000256" key="1">
    <source>
        <dbReference type="SAM" id="Phobius"/>
    </source>
</evidence>
<reference evidence="4" key="1">
    <citation type="submission" date="2016-11" db="EMBL/GenBank/DDBJ databases">
        <authorList>
            <person name="Varghese N."/>
            <person name="Submissions S."/>
        </authorList>
    </citation>
    <scope>NUCLEOTIDE SEQUENCE [LARGE SCALE GENOMIC DNA]</scope>
    <source>
        <strain evidence="4">DSM 19858</strain>
    </source>
</reference>
<evidence type="ECO:0000313" key="4">
    <source>
        <dbReference type="Proteomes" id="UP000184543"/>
    </source>
</evidence>
<feature type="transmembrane region" description="Helical" evidence="1">
    <location>
        <begin position="177"/>
        <end position="199"/>
    </location>
</feature>
<feature type="signal peptide" evidence="2">
    <location>
        <begin position="1"/>
        <end position="19"/>
    </location>
</feature>
<keyword evidence="1" id="KW-1133">Transmembrane helix</keyword>
<keyword evidence="1" id="KW-0812">Transmembrane</keyword>